<dbReference type="EMBL" id="AFRT01000383">
    <property type="protein sequence ID" value="ELU44208.1"/>
    <property type="molecule type" value="Genomic_DNA"/>
</dbReference>
<organism evidence="1 2">
    <name type="scientific">Thanatephorus cucumeris (strain AG1-IA)</name>
    <name type="common">Rice sheath blight fungus</name>
    <name type="synonym">Rhizoctonia solani</name>
    <dbReference type="NCBI Taxonomy" id="983506"/>
    <lineage>
        <taxon>Eukaryota</taxon>
        <taxon>Fungi</taxon>
        <taxon>Dikarya</taxon>
        <taxon>Basidiomycota</taxon>
        <taxon>Agaricomycotina</taxon>
        <taxon>Agaricomycetes</taxon>
        <taxon>Cantharellales</taxon>
        <taxon>Ceratobasidiaceae</taxon>
        <taxon>Rhizoctonia</taxon>
        <taxon>Rhizoctonia solani AG-1</taxon>
    </lineage>
</organism>
<protein>
    <submittedName>
        <fullName evidence="1">Uncharacterized protein</fullName>
    </submittedName>
</protein>
<comment type="caution">
    <text evidence="1">The sequence shown here is derived from an EMBL/GenBank/DDBJ whole genome shotgun (WGS) entry which is preliminary data.</text>
</comment>
<evidence type="ECO:0000313" key="1">
    <source>
        <dbReference type="EMBL" id="ELU44208.1"/>
    </source>
</evidence>
<keyword evidence="2" id="KW-1185">Reference proteome</keyword>
<dbReference type="HOGENOM" id="CLU_2943417_0_0_1"/>
<sequence>MSTCFKQATRILQSAYAYKDIDSLGRHPFGLCSHIATTAWDSIRIALWGRLKSLNNSFAC</sequence>
<dbReference type="AlphaFoldDB" id="L8X592"/>
<accession>L8X592</accession>
<reference evidence="1 2" key="1">
    <citation type="journal article" date="2013" name="Nat. Commun.">
        <title>The evolution and pathogenic mechanisms of the rice sheath blight pathogen.</title>
        <authorList>
            <person name="Zheng A."/>
            <person name="Lin R."/>
            <person name="Xu L."/>
            <person name="Qin P."/>
            <person name="Tang C."/>
            <person name="Ai P."/>
            <person name="Zhang D."/>
            <person name="Liu Y."/>
            <person name="Sun Z."/>
            <person name="Feng H."/>
            <person name="Wang Y."/>
            <person name="Chen Y."/>
            <person name="Liang X."/>
            <person name="Fu R."/>
            <person name="Li Q."/>
            <person name="Zhang J."/>
            <person name="Yu X."/>
            <person name="Xie Z."/>
            <person name="Ding L."/>
            <person name="Guan P."/>
            <person name="Tang J."/>
            <person name="Liang Y."/>
            <person name="Wang S."/>
            <person name="Deng Q."/>
            <person name="Li S."/>
            <person name="Zhu J."/>
            <person name="Wang L."/>
            <person name="Liu H."/>
            <person name="Li P."/>
        </authorList>
    </citation>
    <scope>NUCLEOTIDE SEQUENCE [LARGE SCALE GENOMIC DNA]</scope>
    <source>
        <strain evidence="2">AG-1 IA</strain>
    </source>
</reference>
<dbReference type="Proteomes" id="UP000011668">
    <property type="component" value="Unassembled WGS sequence"/>
</dbReference>
<proteinExistence type="predicted"/>
<name>L8X592_THACA</name>
<evidence type="ECO:0000313" key="2">
    <source>
        <dbReference type="Proteomes" id="UP000011668"/>
    </source>
</evidence>
<gene>
    <name evidence="1" type="ORF">AG1IA_01760</name>
</gene>